<evidence type="ECO:0000256" key="3">
    <source>
        <dbReference type="SAM" id="MobiDB-lite"/>
    </source>
</evidence>
<accession>A0ABQ9TYR1</accession>
<evidence type="ECO:0000256" key="2">
    <source>
        <dbReference type="ARBA" id="ARBA00023157"/>
    </source>
</evidence>
<dbReference type="PANTHER" id="PTHR14002:SF22">
    <property type="entry name" value="UROMODULIN-LIKE 1"/>
    <property type="match status" value="1"/>
</dbReference>
<dbReference type="PROSITE" id="PS51034">
    <property type="entry name" value="ZP_2"/>
    <property type="match status" value="1"/>
</dbReference>
<dbReference type="InterPro" id="IPR055355">
    <property type="entry name" value="ZP-C"/>
</dbReference>
<name>A0ABQ9TYR1_SAGOE</name>
<organism evidence="5 6">
    <name type="scientific">Saguinus oedipus</name>
    <name type="common">Cotton-top tamarin</name>
    <name type="synonym">Oedipomidas oedipus</name>
    <dbReference type="NCBI Taxonomy" id="9490"/>
    <lineage>
        <taxon>Eukaryota</taxon>
        <taxon>Metazoa</taxon>
        <taxon>Chordata</taxon>
        <taxon>Craniata</taxon>
        <taxon>Vertebrata</taxon>
        <taxon>Euteleostomi</taxon>
        <taxon>Mammalia</taxon>
        <taxon>Eutheria</taxon>
        <taxon>Euarchontoglires</taxon>
        <taxon>Primates</taxon>
        <taxon>Haplorrhini</taxon>
        <taxon>Platyrrhini</taxon>
        <taxon>Cebidae</taxon>
        <taxon>Callitrichinae</taxon>
        <taxon>Saguinus</taxon>
    </lineage>
</organism>
<dbReference type="InterPro" id="IPR001507">
    <property type="entry name" value="ZP_dom"/>
</dbReference>
<reference evidence="5 6" key="1">
    <citation type="submission" date="2023-05" db="EMBL/GenBank/DDBJ databases">
        <title>B98-5 Cell Line De Novo Hybrid Assembly: An Optical Mapping Approach.</title>
        <authorList>
            <person name="Kananen K."/>
            <person name="Auerbach J.A."/>
            <person name="Kautto E."/>
            <person name="Blachly J.S."/>
        </authorList>
    </citation>
    <scope>NUCLEOTIDE SEQUENCE [LARGE SCALE GENOMIC DNA]</scope>
    <source>
        <strain evidence="5">B95-8</strain>
        <tissue evidence="5">Cell line</tissue>
    </source>
</reference>
<keyword evidence="6" id="KW-1185">Reference proteome</keyword>
<evidence type="ECO:0000313" key="5">
    <source>
        <dbReference type="EMBL" id="KAK2089945.1"/>
    </source>
</evidence>
<comment type="caution">
    <text evidence="5">The sequence shown here is derived from an EMBL/GenBank/DDBJ whole genome shotgun (WGS) entry which is preliminary data.</text>
</comment>
<dbReference type="Gene3D" id="2.60.40.4100">
    <property type="entry name" value="Zona pellucida, ZP-C domain"/>
    <property type="match status" value="1"/>
</dbReference>
<dbReference type="Pfam" id="PF00100">
    <property type="entry name" value="Zona_pellucida"/>
    <property type="match status" value="1"/>
</dbReference>
<dbReference type="EMBL" id="JASSZA010000018">
    <property type="protein sequence ID" value="KAK2089945.1"/>
    <property type="molecule type" value="Genomic_DNA"/>
</dbReference>
<evidence type="ECO:0000313" key="6">
    <source>
        <dbReference type="Proteomes" id="UP001266305"/>
    </source>
</evidence>
<protein>
    <recommendedName>
        <fullName evidence="4">ZP domain-containing protein</fullName>
    </recommendedName>
</protein>
<keyword evidence="1" id="KW-0732">Signal</keyword>
<gene>
    <name evidence="5" type="ORF">P7K49_032611</name>
</gene>
<feature type="domain" description="ZP" evidence="4">
    <location>
        <begin position="84"/>
        <end position="345"/>
    </location>
</feature>
<sequence>MKRPGSGSPEGCLQGGWAVIRGNCGFSAASMVREVWGERCMWPRLLQHPQAYAGLLQGCGARWRACYRTAFLLLRAPRTPAFLLLRAPRIPSLRLQWRGSASQGWGSAASRKAYLCNCHEVRTGSGSAPSGQQGISRGRPLGSLRRFMVGRIARVSMLLNVTSTVVRTTLRNDLPPEGIIHYVKIVSPIYCVFQNDLLTSCGFTPEWGVYTVIEDLHGAGNFVTEMQLFIGDSPIPQNYSVSASEDVKIEVGLYRQKSSLKVVLMECWATPSSNARDPVTFSFISNSCPVPNTYTHVIENGNSSKARFKLRIFSFIHNSIVYLHCKLRICMDSPGATCKIIHAGIFLSNGTEGTSGPNGSRLKATHEEPAPGSIRASENCSNFRLLKSSDTSATHQMSWGPLIRSEGELMTGFSQLRKRCSQFLSTSVCTEKPLFEMWNS</sequence>
<dbReference type="InterPro" id="IPR042235">
    <property type="entry name" value="ZP-C_dom"/>
</dbReference>
<dbReference type="Proteomes" id="UP001266305">
    <property type="component" value="Unassembled WGS sequence"/>
</dbReference>
<evidence type="ECO:0000259" key="4">
    <source>
        <dbReference type="PROSITE" id="PS51034"/>
    </source>
</evidence>
<evidence type="ECO:0000256" key="1">
    <source>
        <dbReference type="ARBA" id="ARBA00022729"/>
    </source>
</evidence>
<dbReference type="PANTHER" id="PTHR14002">
    <property type="entry name" value="ENDOGLIN/TGF-BETA RECEPTOR TYPE III"/>
    <property type="match status" value="1"/>
</dbReference>
<keyword evidence="2" id="KW-1015">Disulfide bond</keyword>
<proteinExistence type="predicted"/>
<feature type="region of interest" description="Disordered" evidence="3">
    <location>
        <begin position="352"/>
        <end position="374"/>
    </location>
</feature>
<dbReference type="SMART" id="SM00241">
    <property type="entry name" value="ZP"/>
    <property type="match status" value="1"/>
</dbReference>